<evidence type="ECO:0000313" key="5">
    <source>
        <dbReference type="EMBL" id="RGR68476.1"/>
    </source>
</evidence>
<evidence type="ECO:0000256" key="2">
    <source>
        <dbReference type="ARBA" id="ARBA00022741"/>
    </source>
</evidence>
<reference evidence="5 6" key="1">
    <citation type="submission" date="2018-08" db="EMBL/GenBank/DDBJ databases">
        <title>A genome reference for cultivated species of the human gut microbiota.</title>
        <authorList>
            <person name="Zou Y."/>
            <person name="Xue W."/>
            <person name="Luo G."/>
        </authorList>
    </citation>
    <scope>NUCLEOTIDE SEQUENCE [LARGE SCALE GENOMIC DNA]</scope>
    <source>
        <strain evidence="5 6">AF24-29</strain>
    </source>
</reference>
<comment type="caution">
    <text evidence="5">The sequence shown here is derived from an EMBL/GenBank/DDBJ whole genome shotgun (WGS) entry which is preliminary data.</text>
</comment>
<keyword evidence="6" id="KW-1185">Reference proteome</keyword>
<evidence type="ECO:0000313" key="6">
    <source>
        <dbReference type="Proteomes" id="UP000284178"/>
    </source>
</evidence>
<keyword evidence="2" id="KW-0547">Nucleotide-binding</keyword>
<dbReference type="RefSeq" id="WP_117896048.1">
    <property type="nucleotide sequence ID" value="NZ_CABJCV010000027.1"/>
</dbReference>
<gene>
    <name evidence="5" type="ORF">DWY25_15890</name>
</gene>
<keyword evidence="3" id="KW-0067">ATP-binding</keyword>
<name>A0A412FK15_9FIRM</name>
<dbReference type="InterPro" id="IPR036451">
    <property type="entry name" value="CblAdoTrfase-like_sf"/>
</dbReference>
<dbReference type="Proteomes" id="UP000284178">
    <property type="component" value="Unassembled WGS sequence"/>
</dbReference>
<dbReference type="InterPro" id="IPR016030">
    <property type="entry name" value="CblAdoTrfase-like"/>
</dbReference>
<dbReference type="SUPFAM" id="SSF89028">
    <property type="entry name" value="Cobalamin adenosyltransferase-like"/>
    <property type="match status" value="1"/>
</dbReference>
<dbReference type="Gene3D" id="1.20.1200.10">
    <property type="entry name" value="Cobalamin adenosyltransferase-like"/>
    <property type="match status" value="1"/>
</dbReference>
<organism evidence="5 6">
    <name type="scientific">Holdemania filiformis</name>
    <dbReference type="NCBI Taxonomy" id="61171"/>
    <lineage>
        <taxon>Bacteria</taxon>
        <taxon>Bacillati</taxon>
        <taxon>Bacillota</taxon>
        <taxon>Erysipelotrichia</taxon>
        <taxon>Erysipelotrichales</taxon>
        <taxon>Erysipelotrichaceae</taxon>
        <taxon>Holdemania</taxon>
    </lineage>
</organism>
<dbReference type="EMBL" id="QRUP01000027">
    <property type="protein sequence ID" value="RGR68476.1"/>
    <property type="molecule type" value="Genomic_DNA"/>
</dbReference>
<accession>A0A412FK15</accession>
<protein>
    <submittedName>
        <fullName evidence="5">ATP:cob(I)alamin adenosyltransferase</fullName>
    </submittedName>
</protein>
<sequence length="166" mass="18893">MDQRCCAYSFLKETSRQCDYEVASDELASLIAQAAHSAKHQPELLKLCELVYHANGSIRGRLAIRDEDFEWLDQLYVRLTQENGPLRQFVLPAGCEGACALHVLRSRCKAVLRIAYAIDREEKPVPAILLDFWNLLSNVFFQMALKENRLEGVSEIPFVSRSYNVG</sequence>
<keyword evidence="1 5" id="KW-0808">Transferase</keyword>
<evidence type="ECO:0000256" key="1">
    <source>
        <dbReference type="ARBA" id="ARBA00022679"/>
    </source>
</evidence>
<evidence type="ECO:0000256" key="3">
    <source>
        <dbReference type="ARBA" id="ARBA00022840"/>
    </source>
</evidence>
<dbReference type="GO" id="GO:0016740">
    <property type="term" value="F:transferase activity"/>
    <property type="evidence" value="ECO:0007669"/>
    <property type="project" value="UniProtKB-KW"/>
</dbReference>
<dbReference type="GO" id="GO:0005524">
    <property type="term" value="F:ATP binding"/>
    <property type="evidence" value="ECO:0007669"/>
    <property type="project" value="UniProtKB-KW"/>
</dbReference>
<proteinExistence type="predicted"/>
<dbReference type="AlphaFoldDB" id="A0A412FK15"/>
<dbReference type="Pfam" id="PF01923">
    <property type="entry name" value="Cob_adeno_trans"/>
    <property type="match status" value="1"/>
</dbReference>
<evidence type="ECO:0000259" key="4">
    <source>
        <dbReference type="Pfam" id="PF01923"/>
    </source>
</evidence>
<feature type="domain" description="Cobalamin adenosyltransferase-like" evidence="4">
    <location>
        <begin position="24"/>
        <end position="146"/>
    </location>
</feature>
<dbReference type="GeneID" id="83016878"/>